<gene>
    <name evidence="6" type="ORF">ACFQ07_09220</name>
</gene>
<keyword evidence="7" id="KW-1185">Reference proteome</keyword>
<evidence type="ECO:0000313" key="7">
    <source>
        <dbReference type="Proteomes" id="UP001597083"/>
    </source>
</evidence>
<dbReference type="Proteomes" id="UP001597083">
    <property type="component" value="Unassembled WGS sequence"/>
</dbReference>
<dbReference type="SUPFAM" id="SSF90123">
    <property type="entry name" value="ABC transporter transmembrane region"/>
    <property type="match status" value="1"/>
</dbReference>
<dbReference type="Gene3D" id="1.20.1560.10">
    <property type="entry name" value="ABC transporter type 1, transmembrane domain"/>
    <property type="match status" value="1"/>
</dbReference>
<dbReference type="EMBL" id="JBHTIR010001317">
    <property type="protein sequence ID" value="MFD0852401.1"/>
    <property type="molecule type" value="Genomic_DNA"/>
</dbReference>
<evidence type="ECO:0000256" key="4">
    <source>
        <dbReference type="ARBA" id="ARBA00023136"/>
    </source>
</evidence>
<dbReference type="GO" id="GO:0005524">
    <property type="term" value="F:ATP binding"/>
    <property type="evidence" value="ECO:0007669"/>
    <property type="project" value="UniProtKB-KW"/>
</dbReference>
<dbReference type="InterPro" id="IPR036640">
    <property type="entry name" value="ABC1_TM_sf"/>
</dbReference>
<protein>
    <submittedName>
        <fullName evidence="6">ABC transporter ATP-binding protein</fullName>
    </submittedName>
</protein>
<comment type="caution">
    <text evidence="6">The sequence shown here is derived from an EMBL/GenBank/DDBJ whole genome shotgun (WGS) entry which is preliminary data.</text>
</comment>
<evidence type="ECO:0000256" key="5">
    <source>
        <dbReference type="SAM" id="Phobius"/>
    </source>
</evidence>
<keyword evidence="4 5" id="KW-0472">Membrane</keyword>
<keyword evidence="6" id="KW-0067">ATP-binding</keyword>
<evidence type="ECO:0000256" key="3">
    <source>
        <dbReference type="ARBA" id="ARBA00022989"/>
    </source>
</evidence>
<accession>A0ABW3CD24</accession>
<reference evidence="7" key="1">
    <citation type="journal article" date="2019" name="Int. J. Syst. Evol. Microbiol.">
        <title>The Global Catalogue of Microorganisms (GCM) 10K type strain sequencing project: providing services to taxonomists for standard genome sequencing and annotation.</title>
        <authorList>
            <consortium name="The Broad Institute Genomics Platform"/>
            <consortium name="The Broad Institute Genome Sequencing Center for Infectious Disease"/>
            <person name="Wu L."/>
            <person name="Ma J."/>
        </authorList>
    </citation>
    <scope>NUCLEOTIDE SEQUENCE [LARGE SCALE GENOMIC DNA]</scope>
    <source>
        <strain evidence="7">JCM 31696</strain>
    </source>
</reference>
<keyword evidence="6" id="KW-0547">Nucleotide-binding</keyword>
<sequence>LALTGVAAAVLPHAVPYLDAEVQRAIDLVARERLYRAVARLPGLRHLENPTFQDRLALAGETGTTGPSEVVAGTLSSVQGTLMLGGFLGTLAVLNPWMLLPVALAALVALNGQFRLSRYRARVHGKLGHATRREFFYAQLLNSTSAAKEVRLYGLGGLFGGRMMSELRWINDRRRRMDRRELLVQAVHAGLGAVVA</sequence>
<keyword evidence="3 5" id="KW-1133">Transmembrane helix</keyword>
<evidence type="ECO:0000313" key="6">
    <source>
        <dbReference type="EMBL" id="MFD0852401.1"/>
    </source>
</evidence>
<feature type="non-terminal residue" evidence="6">
    <location>
        <position position="1"/>
    </location>
</feature>
<feature type="transmembrane region" description="Helical" evidence="5">
    <location>
        <begin position="87"/>
        <end position="110"/>
    </location>
</feature>
<organism evidence="6 7">
    <name type="scientific">Actinomadura adrarensis</name>
    <dbReference type="NCBI Taxonomy" id="1819600"/>
    <lineage>
        <taxon>Bacteria</taxon>
        <taxon>Bacillati</taxon>
        <taxon>Actinomycetota</taxon>
        <taxon>Actinomycetes</taxon>
        <taxon>Streptosporangiales</taxon>
        <taxon>Thermomonosporaceae</taxon>
        <taxon>Actinomadura</taxon>
    </lineage>
</organism>
<evidence type="ECO:0000256" key="1">
    <source>
        <dbReference type="ARBA" id="ARBA00004651"/>
    </source>
</evidence>
<feature type="non-terminal residue" evidence="6">
    <location>
        <position position="196"/>
    </location>
</feature>
<evidence type="ECO:0000256" key="2">
    <source>
        <dbReference type="ARBA" id="ARBA00022692"/>
    </source>
</evidence>
<comment type="subcellular location">
    <subcellularLocation>
        <location evidence="1">Cell membrane</location>
        <topology evidence="1">Multi-pass membrane protein</topology>
    </subcellularLocation>
</comment>
<proteinExistence type="predicted"/>
<name>A0ABW3CD24_9ACTN</name>
<keyword evidence="2 5" id="KW-0812">Transmembrane</keyword>